<sequence>MDGQSSVFQSIVSYKDAIKQPMVQKNHDGDVIVETDGWWLAATRLLVVLLGAIVGSAGRSFCVANAGTPENRCWETVNRGLCLVDDEVRSLVW</sequence>
<evidence type="ECO:0000313" key="1">
    <source>
        <dbReference type="EMBL" id="KAK4004334.1"/>
    </source>
</evidence>
<dbReference type="Proteomes" id="UP001234178">
    <property type="component" value="Unassembled WGS sequence"/>
</dbReference>
<name>A0ABQ9YUK6_9CRUS</name>
<keyword evidence="2" id="KW-1185">Reference proteome</keyword>
<gene>
    <name evidence="1" type="ORF">OUZ56_006072</name>
</gene>
<protein>
    <submittedName>
        <fullName evidence="1">Uncharacterized protein</fullName>
    </submittedName>
</protein>
<dbReference type="EMBL" id="JAOYFB010000001">
    <property type="protein sequence ID" value="KAK4004334.1"/>
    <property type="molecule type" value="Genomic_DNA"/>
</dbReference>
<accession>A0ABQ9YUK6</accession>
<evidence type="ECO:0000313" key="2">
    <source>
        <dbReference type="Proteomes" id="UP001234178"/>
    </source>
</evidence>
<organism evidence="1 2">
    <name type="scientific">Daphnia magna</name>
    <dbReference type="NCBI Taxonomy" id="35525"/>
    <lineage>
        <taxon>Eukaryota</taxon>
        <taxon>Metazoa</taxon>
        <taxon>Ecdysozoa</taxon>
        <taxon>Arthropoda</taxon>
        <taxon>Crustacea</taxon>
        <taxon>Branchiopoda</taxon>
        <taxon>Diplostraca</taxon>
        <taxon>Cladocera</taxon>
        <taxon>Anomopoda</taxon>
        <taxon>Daphniidae</taxon>
        <taxon>Daphnia</taxon>
    </lineage>
</organism>
<proteinExistence type="predicted"/>
<comment type="caution">
    <text evidence="1">The sequence shown here is derived from an EMBL/GenBank/DDBJ whole genome shotgun (WGS) entry which is preliminary data.</text>
</comment>
<reference evidence="1 2" key="1">
    <citation type="journal article" date="2023" name="Nucleic Acids Res.">
        <title>The hologenome of Daphnia magna reveals possible DNA methylation and microbiome-mediated evolution of the host genome.</title>
        <authorList>
            <person name="Chaturvedi A."/>
            <person name="Li X."/>
            <person name="Dhandapani V."/>
            <person name="Marshall H."/>
            <person name="Kissane S."/>
            <person name="Cuenca-Cambronero M."/>
            <person name="Asole G."/>
            <person name="Calvet F."/>
            <person name="Ruiz-Romero M."/>
            <person name="Marangio P."/>
            <person name="Guigo R."/>
            <person name="Rago D."/>
            <person name="Mirbahai L."/>
            <person name="Eastwood N."/>
            <person name="Colbourne J.K."/>
            <person name="Zhou J."/>
            <person name="Mallon E."/>
            <person name="Orsini L."/>
        </authorList>
    </citation>
    <scope>NUCLEOTIDE SEQUENCE [LARGE SCALE GENOMIC DNA]</scope>
    <source>
        <strain evidence="1">LRV0_1</strain>
    </source>
</reference>